<dbReference type="Proteomes" id="UP000675781">
    <property type="component" value="Unassembled WGS sequence"/>
</dbReference>
<sequence>MPMFGLGKKKSAATPVQTPSSAPRPSPAPDLATIRGLPKAHTLADHGDPVLAELLGLAEAHDWTALRANLAGYDGHDLSSLVSNVCAQTRDVGQWVPADAADPLAQAVLGADAIERGWEVRTSMRAQHVSQDQFQEFHRMLRVAEDHLYAAVELDPELAAPWYSLMITSRGLQYDLDVKWRRFDALLRRAPGHLGGHRQMLQNLCAKWSGSHEQMHAFAAEAMSGEHGGQLAELVADGHIEHWLHLGDRKGGREYMQQPEVRAELQKAAELTVFRPGYSSPRTPYLAPNLFAMAFGLAGLWTQSVRAFEASAGVVTGRWIYMSGKEPEKFYTNWRNHVIQKASP</sequence>
<name>A0A941EKW9_9ACTN</name>
<accession>A0A941EKW9</accession>
<comment type="caution">
    <text evidence="2">The sequence shown here is derived from an EMBL/GenBank/DDBJ whole genome shotgun (WGS) entry which is preliminary data.</text>
</comment>
<dbReference type="EMBL" id="JAGSOG010000016">
    <property type="protein sequence ID" value="MBR7832763.1"/>
    <property type="molecule type" value="Genomic_DNA"/>
</dbReference>
<evidence type="ECO:0000256" key="1">
    <source>
        <dbReference type="SAM" id="MobiDB-lite"/>
    </source>
</evidence>
<dbReference type="RefSeq" id="WP_212527289.1">
    <property type="nucleotide sequence ID" value="NZ_JAGSOG010000016.1"/>
</dbReference>
<reference evidence="2" key="1">
    <citation type="submission" date="2021-04" db="EMBL/GenBank/DDBJ databases">
        <title>Genome based classification of Actinospica acidithermotolerans sp. nov., an actinobacterium isolated from an Indonesian hot spring.</title>
        <authorList>
            <person name="Kusuma A.B."/>
            <person name="Putra K.E."/>
            <person name="Nafisah S."/>
            <person name="Loh J."/>
            <person name="Nouioui I."/>
            <person name="Goodfellow M."/>
        </authorList>
    </citation>
    <scope>NUCLEOTIDE SEQUENCE</scope>
    <source>
        <strain evidence="2">CSCA 57</strain>
    </source>
</reference>
<evidence type="ECO:0000313" key="2">
    <source>
        <dbReference type="EMBL" id="MBR7832763.1"/>
    </source>
</evidence>
<proteinExistence type="predicted"/>
<organism evidence="2 3">
    <name type="scientific">Actinospica durhamensis</name>
    <dbReference type="NCBI Taxonomy" id="1508375"/>
    <lineage>
        <taxon>Bacteria</taxon>
        <taxon>Bacillati</taxon>
        <taxon>Actinomycetota</taxon>
        <taxon>Actinomycetes</taxon>
        <taxon>Catenulisporales</taxon>
        <taxon>Actinospicaceae</taxon>
        <taxon>Actinospica</taxon>
    </lineage>
</organism>
<feature type="region of interest" description="Disordered" evidence="1">
    <location>
        <begin position="1"/>
        <end position="30"/>
    </location>
</feature>
<protein>
    <recommendedName>
        <fullName evidence="4">DUF4034 domain-containing protein</fullName>
    </recommendedName>
</protein>
<dbReference type="AlphaFoldDB" id="A0A941EKW9"/>
<evidence type="ECO:0008006" key="4">
    <source>
        <dbReference type="Google" id="ProtNLM"/>
    </source>
</evidence>
<gene>
    <name evidence="2" type="ORF">KDL01_05795</name>
</gene>
<keyword evidence="3" id="KW-1185">Reference proteome</keyword>
<evidence type="ECO:0000313" key="3">
    <source>
        <dbReference type="Proteomes" id="UP000675781"/>
    </source>
</evidence>